<organism evidence="2 3">
    <name type="scientific">Erythranthe guttata</name>
    <name type="common">Yellow monkey flower</name>
    <name type="synonym">Mimulus guttatus</name>
    <dbReference type="NCBI Taxonomy" id="4155"/>
    <lineage>
        <taxon>Eukaryota</taxon>
        <taxon>Viridiplantae</taxon>
        <taxon>Streptophyta</taxon>
        <taxon>Embryophyta</taxon>
        <taxon>Tracheophyta</taxon>
        <taxon>Spermatophyta</taxon>
        <taxon>Magnoliopsida</taxon>
        <taxon>eudicotyledons</taxon>
        <taxon>Gunneridae</taxon>
        <taxon>Pentapetalae</taxon>
        <taxon>asterids</taxon>
        <taxon>lamiids</taxon>
        <taxon>Lamiales</taxon>
        <taxon>Phrymaceae</taxon>
        <taxon>Erythranthe</taxon>
    </lineage>
</organism>
<name>A0A022PT71_ERYGU</name>
<evidence type="ECO:0000313" key="2">
    <source>
        <dbReference type="EMBL" id="EYU18744.1"/>
    </source>
</evidence>
<protein>
    <recommendedName>
        <fullName evidence="1">MATH domain-containing protein</fullName>
    </recommendedName>
</protein>
<feature type="domain" description="MATH" evidence="1">
    <location>
        <begin position="1"/>
        <end position="34"/>
    </location>
</feature>
<gene>
    <name evidence="2" type="ORF">MIMGU_mgv1a021451mg</name>
</gene>
<evidence type="ECO:0000259" key="1">
    <source>
        <dbReference type="PROSITE" id="PS50144"/>
    </source>
</evidence>
<reference evidence="2 3" key="1">
    <citation type="journal article" date="2013" name="Proc. Natl. Acad. Sci. U.S.A.">
        <title>Fine-scale variation in meiotic recombination in Mimulus inferred from population shotgun sequencing.</title>
        <authorList>
            <person name="Hellsten U."/>
            <person name="Wright K.M."/>
            <person name="Jenkins J."/>
            <person name="Shu S."/>
            <person name="Yuan Y."/>
            <person name="Wessler S.R."/>
            <person name="Schmutz J."/>
            <person name="Willis J.H."/>
            <person name="Rokhsar D.S."/>
        </authorList>
    </citation>
    <scope>NUCLEOTIDE SEQUENCE [LARGE SCALE GENOMIC DNA]</scope>
    <source>
        <strain evidence="3">cv. DUN x IM62</strain>
    </source>
</reference>
<dbReference type="SUPFAM" id="SSF49599">
    <property type="entry name" value="TRAF domain-like"/>
    <property type="match status" value="2"/>
</dbReference>
<dbReference type="PROSITE" id="PS50144">
    <property type="entry name" value="MATH"/>
    <property type="match status" value="2"/>
</dbReference>
<evidence type="ECO:0000313" key="3">
    <source>
        <dbReference type="Proteomes" id="UP000030748"/>
    </source>
</evidence>
<dbReference type="PANTHER" id="PTHR46162:SF20">
    <property type="entry name" value="UBIQUITIN CARBOXYL-TERMINAL HYDROLASE 7-LIKE ISOFORM X1"/>
    <property type="match status" value="1"/>
</dbReference>
<dbReference type="InterPro" id="IPR008974">
    <property type="entry name" value="TRAF-like"/>
</dbReference>
<feature type="non-terminal residue" evidence="2">
    <location>
        <position position="1"/>
    </location>
</feature>
<proteinExistence type="predicted"/>
<sequence length="188" mass="21951">KSMWGFSKLISKKSLKDESNGYLVGDNFVFGTEVFVVKRQRVVERLVLHEKRSPRKMIWQIKEFSKLKDITYSKEFIIRDIKWSLSLSSIFSFLYLSISLSLKLYHSNPFDSTLILRKIKIYPNGALPTFEGSYLSAYFVSRWFTCSDKTWGHDTLAFLDEVHNPQNGYIVDDKLILEVEIYVDAVVL</sequence>
<feature type="domain" description="MATH" evidence="1">
    <location>
        <begin position="54"/>
        <end position="181"/>
    </location>
</feature>
<accession>A0A022PT71</accession>
<dbReference type="Pfam" id="PF00917">
    <property type="entry name" value="MATH"/>
    <property type="match status" value="1"/>
</dbReference>
<dbReference type="Gene3D" id="2.60.210.10">
    <property type="entry name" value="Apoptosis, Tumor Necrosis Factor Receptor Associated Protein 2, Chain A"/>
    <property type="match status" value="3"/>
</dbReference>
<dbReference type="PANTHER" id="PTHR46162">
    <property type="entry name" value="TRAF-LIKE FAMILY PROTEIN"/>
    <property type="match status" value="1"/>
</dbReference>
<dbReference type="InterPro" id="IPR002083">
    <property type="entry name" value="MATH/TRAF_dom"/>
</dbReference>
<keyword evidence="3" id="KW-1185">Reference proteome</keyword>
<dbReference type="Proteomes" id="UP000030748">
    <property type="component" value="Unassembled WGS sequence"/>
</dbReference>
<dbReference type="EMBL" id="KI632325">
    <property type="protein sequence ID" value="EYU18744.1"/>
    <property type="molecule type" value="Genomic_DNA"/>
</dbReference>
<dbReference type="AlphaFoldDB" id="A0A022PT71"/>